<dbReference type="Proteomes" id="UP001430796">
    <property type="component" value="Unassembled WGS sequence"/>
</dbReference>
<evidence type="ECO:0008006" key="3">
    <source>
        <dbReference type="Google" id="ProtNLM"/>
    </source>
</evidence>
<proteinExistence type="predicted"/>
<keyword evidence="2" id="KW-1185">Reference proteome</keyword>
<sequence length="98" mass="11206">MNNTKLITNGTITIKEAIQRGLLDVSLSQGCPTIDWSDEKRSRQILDEHRRILRSIRGRSSRPYVQAKWDARKRARSLANTLNATPMIEAPAKPRPRL</sequence>
<evidence type="ECO:0000313" key="2">
    <source>
        <dbReference type="Proteomes" id="UP001430796"/>
    </source>
</evidence>
<dbReference type="EMBL" id="JAKJPO010000001">
    <property type="protein sequence ID" value="MCF7221041.1"/>
    <property type="molecule type" value="Genomic_DNA"/>
</dbReference>
<reference evidence="2" key="1">
    <citation type="submission" date="2022-01" db="EMBL/GenBank/DDBJ databases">
        <title>Lysobacter chinensis sp. nov., a bacterium isolated from cow dung compost.</title>
        <authorList>
            <person name="Zhou L.Y."/>
        </authorList>
    </citation>
    <scope>NUCLEOTIDE SEQUENCE [LARGE SCALE GENOMIC DNA]</scope>
    <source>
        <strain evidence="2">TLK-CK17</strain>
    </source>
</reference>
<reference evidence="1 2" key="3">
    <citation type="submission" date="2022-01" db="EMBL/GenBank/DDBJ databases">
        <authorList>
            <person name="Zhou L.Y."/>
        </authorList>
    </citation>
    <scope>NUCLEOTIDE SEQUENCE [LARGE SCALE GENOMIC DNA]</scope>
    <source>
        <strain evidence="1 2">TLK-CK17</strain>
    </source>
</reference>
<accession>A0ABS9HQ20</accession>
<comment type="caution">
    <text evidence="1">The sequence shown here is derived from an EMBL/GenBank/DDBJ whole genome shotgun (WGS) entry which is preliminary data.</text>
</comment>
<evidence type="ECO:0000313" key="1">
    <source>
        <dbReference type="EMBL" id="MCF7221041.1"/>
    </source>
</evidence>
<reference evidence="1 2" key="2">
    <citation type="submission" date="2022-01" db="EMBL/GenBank/DDBJ databases">
        <title>Lysobacter chinensis sp. nov., a bacterium isolated from cow dung compost.</title>
        <authorList>
            <person name="Liu Y."/>
        </authorList>
    </citation>
    <scope>NUCLEOTIDE SEQUENCE [LARGE SCALE GENOMIC DNA]</scope>
    <source>
        <strain evidence="1 2">TLK-CK17</strain>
    </source>
</reference>
<organism evidence="1 2">
    <name type="scientific">Marilutibacter chinensis</name>
    <dbReference type="NCBI Taxonomy" id="2912247"/>
    <lineage>
        <taxon>Bacteria</taxon>
        <taxon>Pseudomonadati</taxon>
        <taxon>Pseudomonadota</taxon>
        <taxon>Gammaproteobacteria</taxon>
        <taxon>Lysobacterales</taxon>
        <taxon>Lysobacteraceae</taxon>
        <taxon>Marilutibacter</taxon>
    </lineage>
</organism>
<dbReference type="RefSeq" id="WP_237053386.1">
    <property type="nucleotide sequence ID" value="NZ_JAKJPO010000001.1"/>
</dbReference>
<protein>
    <recommendedName>
        <fullName evidence="3">TubC N-terminal docking domain-containing protein</fullName>
    </recommendedName>
</protein>
<gene>
    <name evidence="1" type="ORF">L3V18_04460</name>
</gene>
<name>A0ABS9HQ20_9GAMM</name>